<organism evidence="2 3">
    <name type="scientific">Phormidesmis priestleyi ULC007</name>
    <dbReference type="NCBI Taxonomy" id="1920490"/>
    <lineage>
        <taxon>Bacteria</taxon>
        <taxon>Bacillati</taxon>
        <taxon>Cyanobacteriota</taxon>
        <taxon>Cyanophyceae</taxon>
        <taxon>Leptolyngbyales</taxon>
        <taxon>Leptolyngbyaceae</taxon>
        <taxon>Phormidesmis</taxon>
    </lineage>
</organism>
<keyword evidence="3" id="KW-1185">Reference proteome</keyword>
<comment type="caution">
    <text evidence="2">The sequence shown here is derived from an EMBL/GenBank/DDBJ whole genome shotgun (WGS) entry which is preliminary data.</text>
</comment>
<sequence>MAIELDTGLPSVRQIQTVIREEKEVEMKLVTGDLLTGKVRWQDHHCICVLDQYDQPVIVWRQAIVYVKPKA</sequence>
<protein>
    <submittedName>
        <fullName evidence="2">RNA-binding protein hfq</fullName>
    </submittedName>
</protein>
<dbReference type="Gene3D" id="2.30.30.100">
    <property type="match status" value="1"/>
</dbReference>
<dbReference type="STRING" id="1920490.GCA_001895925_04133"/>
<reference evidence="2 3" key="1">
    <citation type="submission" date="2018-02" db="EMBL/GenBank/DDBJ databases">
        <authorList>
            <person name="Cohen D.B."/>
            <person name="Kent A.D."/>
        </authorList>
    </citation>
    <scope>NUCLEOTIDE SEQUENCE [LARGE SCALE GENOMIC DNA]</scope>
    <source>
        <strain evidence="2 3">ULC007</strain>
    </source>
</reference>
<dbReference type="NCBIfam" id="NF047718">
    <property type="entry name" value="Hfq_rel_Cyano"/>
    <property type="match status" value="1"/>
</dbReference>
<reference evidence="2 3" key="2">
    <citation type="submission" date="2018-03" db="EMBL/GenBank/DDBJ databases">
        <title>The ancient ancestry and fast evolution of plastids.</title>
        <authorList>
            <person name="Moore K.R."/>
            <person name="Magnabosco C."/>
            <person name="Momper L."/>
            <person name="Gold D.A."/>
            <person name="Bosak T."/>
            <person name="Fournier G.P."/>
        </authorList>
    </citation>
    <scope>NUCLEOTIDE SEQUENCE [LARGE SCALE GENOMIC DNA]</scope>
    <source>
        <strain evidence="2 3">ULC007</strain>
    </source>
</reference>
<gene>
    <name evidence="2" type="ORF">C7B65_07790</name>
</gene>
<evidence type="ECO:0000259" key="1">
    <source>
        <dbReference type="Pfam" id="PF21979"/>
    </source>
</evidence>
<proteinExistence type="predicted"/>
<dbReference type="Pfam" id="PF21979">
    <property type="entry name" value="Hfq_1"/>
    <property type="match status" value="1"/>
</dbReference>
<dbReference type="InterPro" id="IPR053840">
    <property type="entry name" value="Hfq_1"/>
</dbReference>
<evidence type="ECO:0000313" key="3">
    <source>
        <dbReference type="Proteomes" id="UP000238634"/>
    </source>
</evidence>
<feature type="domain" description="Hfq-related" evidence="1">
    <location>
        <begin position="9"/>
        <end position="69"/>
    </location>
</feature>
<dbReference type="OrthoDB" id="573534at2"/>
<dbReference type="InterPro" id="IPR010920">
    <property type="entry name" value="LSM_dom_sf"/>
</dbReference>
<dbReference type="Proteomes" id="UP000238634">
    <property type="component" value="Unassembled WGS sequence"/>
</dbReference>
<dbReference type="RefSeq" id="WP_073070258.1">
    <property type="nucleotide sequence ID" value="NZ_MPPI01000006.1"/>
</dbReference>
<evidence type="ECO:0000313" key="2">
    <source>
        <dbReference type="EMBL" id="PSB20337.1"/>
    </source>
</evidence>
<dbReference type="SUPFAM" id="SSF50182">
    <property type="entry name" value="Sm-like ribonucleoproteins"/>
    <property type="match status" value="1"/>
</dbReference>
<name>A0A2T1DIM6_9CYAN</name>
<dbReference type="EMBL" id="PVWG01000006">
    <property type="protein sequence ID" value="PSB20337.1"/>
    <property type="molecule type" value="Genomic_DNA"/>
</dbReference>
<accession>A0A2T1DIM6</accession>
<dbReference type="AlphaFoldDB" id="A0A2T1DIM6"/>